<dbReference type="Proteomes" id="UP000180057">
    <property type="component" value="Unassembled WGS sequence"/>
</dbReference>
<feature type="domain" description="ABC transmembrane type-1" evidence="8">
    <location>
        <begin position="88"/>
        <end position="269"/>
    </location>
</feature>
<evidence type="ECO:0000259" key="8">
    <source>
        <dbReference type="PROSITE" id="PS50928"/>
    </source>
</evidence>
<evidence type="ECO:0000256" key="7">
    <source>
        <dbReference type="RuleBase" id="RU363032"/>
    </source>
</evidence>
<feature type="transmembrane region" description="Helical" evidence="7">
    <location>
        <begin position="95"/>
        <end position="114"/>
    </location>
</feature>
<keyword evidence="11" id="KW-1185">Reference proteome</keyword>
<feature type="transmembrane region" description="Helical" evidence="7">
    <location>
        <begin position="38"/>
        <end position="59"/>
    </location>
</feature>
<proteinExistence type="inferred from homology"/>
<dbReference type="GO" id="GO:0005886">
    <property type="term" value="C:plasma membrane"/>
    <property type="evidence" value="ECO:0007669"/>
    <property type="project" value="UniProtKB-SubCell"/>
</dbReference>
<evidence type="ECO:0000256" key="5">
    <source>
        <dbReference type="ARBA" id="ARBA00022989"/>
    </source>
</evidence>
<dbReference type="InterPro" id="IPR000515">
    <property type="entry name" value="MetI-like"/>
</dbReference>
<keyword evidence="3" id="KW-1003">Cell membrane</keyword>
<keyword evidence="5 7" id="KW-1133">Transmembrane helix</keyword>
<evidence type="ECO:0000256" key="1">
    <source>
        <dbReference type="ARBA" id="ARBA00004651"/>
    </source>
</evidence>
<evidence type="ECO:0000256" key="4">
    <source>
        <dbReference type="ARBA" id="ARBA00022692"/>
    </source>
</evidence>
<dbReference type="PROSITE" id="PS50928">
    <property type="entry name" value="ABC_TM1"/>
    <property type="match status" value="1"/>
</dbReference>
<evidence type="ECO:0000256" key="6">
    <source>
        <dbReference type="ARBA" id="ARBA00023136"/>
    </source>
</evidence>
<dbReference type="AlphaFoldDB" id="A0A1S2M064"/>
<feature type="transmembrane region" description="Helical" evidence="7">
    <location>
        <begin position="198"/>
        <end position="224"/>
    </location>
</feature>
<accession>A0A1S2M064</accession>
<organism evidence="9 11">
    <name type="scientific">Anaerobacillus alkalidiazotrophicus</name>
    <dbReference type="NCBI Taxonomy" id="472963"/>
    <lineage>
        <taxon>Bacteria</taxon>
        <taxon>Bacillati</taxon>
        <taxon>Bacillota</taxon>
        <taxon>Bacilli</taxon>
        <taxon>Bacillales</taxon>
        <taxon>Bacillaceae</taxon>
        <taxon>Anaerobacillus</taxon>
    </lineage>
</organism>
<dbReference type="OrthoDB" id="9804353at2"/>
<dbReference type="EMBL" id="MLQS01000030">
    <property type="protein sequence ID" value="OIJ18078.1"/>
    <property type="molecule type" value="Genomic_DNA"/>
</dbReference>
<keyword evidence="6 7" id="KW-0472">Membrane</keyword>
<dbReference type="RefSeq" id="WP_071389696.1">
    <property type="nucleotide sequence ID" value="NZ_MLQS01000017.1"/>
</dbReference>
<protein>
    <submittedName>
        <fullName evidence="9">Nitrate ABC transporter permease</fullName>
    </submittedName>
</protein>
<dbReference type="GO" id="GO:0055085">
    <property type="term" value="P:transmembrane transport"/>
    <property type="evidence" value="ECO:0007669"/>
    <property type="project" value="InterPro"/>
</dbReference>
<feature type="transmembrane region" description="Helical" evidence="7">
    <location>
        <begin position="126"/>
        <end position="148"/>
    </location>
</feature>
<sequence>MSTVKSVKVTSAYTKATPTKEKKNLFLVLKNDSFQRGVTIVSFFVIWQIFGMMNAHFIWFNPVYLPTPTDILQSGLRMIEQGVLWKHIWSSTSRLAVGFSLGVILAVTAGFLIVRYKWIENTLDPLVNMIGPIPPFAFLPIFIIWLGVGEVSKLTLITYSTALPMLAYTVDGIRNVNPLLIRSALSLGASQAMVFKKIILPSTLPAIFVGMRVSLAVAFSAMVVSEMIGADAGLGYMIIDSRNFFMMANMFLACALIGLLYSIFAGILTMTERRIFRWKQGTQFTDAVNKK</sequence>
<name>A0A1S2M064_9BACI</name>
<dbReference type="InterPro" id="IPR035906">
    <property type="entry name" value="MetI-like_sf"/>
</dbReference>
<dbReference type="Gene3D" id="1.10.3720.10">
    <property type="entry name" value="MetI-like"/>
    <property type="match status" value="1"/>
</dbReference>
<dbReference type="SUPFAM" id="SSF161098">
    <property type="entry name" value="MetI-like"/>
    <property type="match status" value="1"/>
</dbReference>
<keyword evidence="4 7" id="KW-0812">Transmembrane</keyword>
<comment type="similarity">
    <text evidence="7">Belongs to the binding-protein-dependent transport system permease family.</text>
</comment>
<evidence type="ECO:0000256" key="2">
    <source>
        <dbReference type="ARBA" id="ARBA00022448"/>
    </source>
</evidence>
<dbReference type="EMBL" id="MLQS01000017">
    <property type="protein sequence ID" value="OIJ19557.1"/>
    <property type="molecule type" value="Genomic_DNA"/>
</dbReference>
<dbReference type="STRING" id="472963.BKP45_10785"/>
<evidence type="ECO:0000313" key="11">
    <source>
        <dbReference type="Proteomes" id="UP000180057"/>
    </source>
</evidence>
<dbReference type="PANTHER" id="PTHR30151">
    <property type="entry name" value="ALKANE SULFONATE ABC TRANSPORTER-RELATED, MEMBRANE SUBUNIT"/>
    <property type="match status" value="1"/>
</dbReference>
<comment type="caution">
    <text evidence="9">The sequence shown here is derived from an EMBL/GenBank/DDBJ whole genome shotgun (WGS) entry which is preliminary data.</text>
</comment>
<gene>
    <name evidence="10" type="ORF">BKP45_10785</name>
    <name evidence="9" type="ORF">BKP45_16500</name>
</gene>
<feature type="transmembrane region" description="Helical" evidence="7">
    <location>
        <begin position="244"/>
        <end position="270"/>
    </location>
</feature>
<evidence type="ECO:0000313" key="9">
    <source>
        <dbReference type="EMBL" id="OIJ18078.1"/>
    </source>
</evidence>
<evidence type="ECO:0000313" key="10">
    <source>
        <dbReference type="EMBL" id="OIJ19557.1"/>
    </source>
</evidence>
<reference evidence="9 11" key="1">
    <citation type="submission" date="2016-10" db="EMBL/GenBank/DDBJ databases">
        <title>Draft genome sequences of four alkaliphilic bacteria belonging to the Anaerobacillus genus.</title>
        <authorList>
            <person name="Bassil N.M."/>
            <person name="Lloyd J.R."/>
        </authorList>
    </citation>
    <scope>NUCLEOTIDE SEQUENCE [LARGE SCALE GENOMIC DNA]</scope>
    <source>
        <strain evidence="9 11">DSM 22531</strain>
    </source>
</reference>
<dbReference type="Pfam" id="PF00528">
    <property type="entry name" value="BPD_transp_1"/>
    <property type="match status" value="1"/>
</dbReference>
<comment type="subcellular location">
    <subcellularLocation>
        <location evidence="1 7">Cell membrane</location>
        <topology evidence="1 7">Multi-pass membrane protein</topology>
    </subcellularLocation>
</comment>
<dbReference type="PANTHER" id="PTHR30151:SF0">
    <property type="entry name" value="ABC TRANSPORTER PERMEASE PROTEIN MJ0413-RELATED"/>
    <property type="match status" value="1"/>
</dbReference>
<dbReference type="CDD" id="cd06261">
    <property type="entry name" value="TM_PBP2"/>
    <property type="match status" value="1"/>
</dbReference>
<evidence type="ECO:0000256" key="3">
    <source>
        <dbReference type="ARBA" id="ARBA00022475"/>
    </source>
</evidence>
<keyword evidence="2 7" id="KW-0813">Transport</keyword>